<keyword evidence="7 11" id="KW-0418">Kinase</keyword>
<sequence>MDKYYFIHSFNLTMKNNILPQIDKLLQIIQEKYLGKYIVLEGLDGSGKTTIKEWLESKLTNTFSVREPGSTDFGESIRNLLLNSEFKLQSLTELFLFMASRTELLHQKIIPALQEQKIVFSDRSYISSFAYQAHPAQIDLNYFKETVAQIYQQQKIDVIVYAKIPYELGLQRSAAIRSADNMEAKGKAFYQKIEEGYNLYLANFIQEAKQLETPEYLTAAELEAVQIYRKDDSYLVILDTQHNKETVAELFVKALASLNF</sequence>
<feature type="domain" description="Thymidylate kinase-like" evidence="12">
    <location>
        <begin position="40"/>
        <end position="198"/>
    </location>
</feature>
<dbReference type="SUPFAM" id="SSF52540">
    <property type="entry name" value="P-loop containing nucleoside triphosphate hydrolases"/>
    <property type="match status" value="1"/>
</dbReference>
<keyword evidence="8 11" id="KW-0067">ATP-binding</keyword>
<evidence type="ECO:0000313" key="13">
    <source>
        <dbReference type="EMBL" id="RIY38858.1"/>
    </source>
</evidence>
<dbReference type="GO" id="GO:0005829">
    <property type="term" value="C:cytosol"/>
    <property type="evidence" value="ECO:0007669"/>
    <property type="project" value="TreeGrafter"/>
</dbReference>
<evidence type="ECO:0000256" key="3">
    <source>
        <dbReference type="ARBA" id="ARBA00017144"/>
    </source>
</evidence>
<dbReference type="PANTHER" id="PTHR10344:SF4">
    <property type="entry name" value="UMP-CMP KINASE 2, MITOCHONDRIAL"/>
    <property type="match status" value="1"/>
</dbReference>
<evidence type="ECO:0000256" key="2">
    <source>
        <dbReference type="ARBA" id="ARBA00012980"/>
    </source>
</evidence>
<comment type="similarity">
    <text evidence="1 11">Belongs to the thymidylate kinase family.</text>
</comment>
<feature type="binding site" evidence="11">
    <location>
        <begin position="42"/>
        <end position="49"/>
    </location>
    <ligand>
        <name>ATP</name>
        <dbReference type="ChEBI" id="CHEBI:30616"/>
    </ligand>
</feature>
<keyword evidence="6 11" id="KW-0547">Nucleotide-binding</keyword>
<evidence type="ECO:0000259" key="12">
    <source>
        <dbReference type="Pfam" id="PF02223"/>
    </source>
</evidence>
<name>A0A3A1YNQ0_9GAMM</name>
<dbReference type="Gene3D" id="3.40.50.300">
    <property type="entry name" value="P-loop containing nucleotide triphosphate hydrolases"/>
    <property type="match status" value="1"/>
</dbReference>
<dbReference type="Proteomes" id="UP000265964">
    <property type="component" value="Unassembled WGS sequence"/>
</dbReference>
<evidence type="ECO:0000256" key="1">
    <source>
        <dbReference type="ARBA" id="ARBA00009776"/>
    </source>
</evidence>
<dbReference type="InterPro" id="IPR018094">
    <property type="entry name" value="Thymidylate_kinase"/>
</dbReference>
<evidence type="ECO:0000256" key="5">
    <source>
        <dbReference type="ARBA" id="ARBA00022727"/>
    </source>
</evidence>
<keyword evidence="4 11" id="KW-0808">Transferase</keyword>
<evidence type="ECO:0000256" key="11">
    <source>
        <dbReference type="HAMAP-Rule" id="MF_00165"/>
    </source>
</evidence>
<dbReference type="PANTHER" id="PTHR10344">
    <property type="entry name" value="THYMIDYLATE KINASE"/>
    <property type="match status" value="1"/>
</dbReference>
<dbReference type="GO" id="GO:0006235">
    <property type="term" value="P:dTTP biosynthetic process"/>
    <property type="evidence" value="ECO:0007669"/>
    <property type="project" value="UniProtKB-UniRule"/>
</dbReference>
<dbReference type="InterPro" id="IPR027417">
    <property type="entry name" value="P-loop_NTPase"/>
</dbReference>
<evidence type="ECO:0000256" key="4">
    <source>
        <dbReference type="ARBA" id="ARBA00022679"/>
    </source>
</evidence>
<dbReference type="EMBL" id="NRJF01000004">
    <property type="protein sequence ID" value="RIY38858.1"/>
    <property type="molecule type" value="Genomic_DNA"/>
</dbReference>
<keyword evidence="14" id="KW-1185">Reference proteome</keyword>
<gene>
    <name evidence="11 13" type="primary">tmk</name>
    <name evidence="13" type="ORF">CKF59_00210</name>
</gene>
<keyword evidence="5 11" id="KW-0545">Nucleotide biosynthesis</keyword>
<dbReference type="GO" id="GO:0004798">
    <property type="term" value="F:dTMP kinase activity"/>
    <property type="evidence" value="ECO:0007669"/>
    <property type="project" value="UniProtKB-UniRule"/>
</dbReference>
<evidence type="ECO:0000256" key="7">
    <source>
        <dbReference type="ARBA" id="ARBA00022777"/>
    </source>
</evidence>
<evidence type="ECO:0000256" key="6">
    <source>
        <dbReference type="ARBA" id="ARBA00022741"/>
    </source>
</evidence>
<dbReference type="CDD" id="cd01672">
    <property type="entry name" value="TMPK"/>
    <property type="match status" value="1"/>
</dbReference>
<reference evidence="13 14" key="1">
    <citation type="submission" date="2017-08" db="EMBL/GenBank/DDBJ databases">
        <title>Reclassification of Bisgaard taxon 37 and 44.</title>
        <authorList>
            <person name="Christensen H."/>
        </authorList>
    </citation>
    <scope>NUCLEOTIDE SEQUENCE [LARGE SCALE GENOMIC DNA]</scope>
    <source>
        <strain evidence="13 14">EEAB3T1</strain>
    </source>
</reference>
<dbReference type="RefSeq" id="WP_119533973.1">
    <property type="nucleotide sequence ID" value="NZ_NRJF01000004.1"/>
</dbReference>
<evidence type="ECO:0000313" key="14">
    <source>
        <dbReference type="Proteomes" id="UP000265964"/>
    </source>
</evidence>
<comment type="caution">
    <text evidence="13">The sequence shown here is derived from an EMBL/GenBank/DDBJ whole genome shotgun (WGS) entry which is preliminary data.</text>
</comment>
<dbReference type="GO" id="GO:0006227">
    <property type="term" value="P:dUDP biosynthetic process"/>
    <property type="evidence" value="ECO:0007669"/>
    <property type="project" value="TreeGrafter"/>
</dbReference>
<dbReference type="NCBIfam" id="TIGR00041">
    <property type="entry name" value="DTMP_kinase"/>
    <property type="match status" value="1"/>
</dbReference>
<organism evidence="13 14">
    <name type="scientific">Psittacicella gerlachiana</name>
    <dbReference type="NCBI Taxonomy" id="2028574"/>
    <lineage>
        <taxon>Bacteria</taxon>
        <taxon>Pseudomonadati</taxon>
        <taxon>Pseudomonadota</taxon>
        <taxon>Gammaproteobacteria</taxon>
        <taxon>Pasteurellales</taxon>
        <taxon>Psittacicellaceae</taxon>
        <taxon>Psittacicella</taxon>
    </lineage>
</organism>
<dbReference type="OrthoDB" id="9774907at2"/>
<dbReference type="AlphaFoldDB" id="A0A3A1YNQ0"/>
<dbReference type="Pfam" id="PF02223">
    <property type="entry name" value="Thymidylate_kin"/>
    <property type="match status" value="1"/>
</dbReference>
<evidence type="ECO:0000256" key="9">
    <source>
        <dbReference type="ARBA" id="ARBA00029962"/>
    </source>
</evidence>
<protein>
    <recommendedName>
        <fullName evidence="3 11">Thymidylate kinase</fullName>
        <ecNumber evidence="2 11">2.7.4.9</ecNumber>
    </recommendedName>
    <alternativeName>
        <fullName evidence="9 11">dTMP kinase</fullName>
    </alternativeName>
</protein>
<evidence type="ECO:0000256" key="10">
    <source>
        <dbReference type="ARBA" id="ARBA00048743"/>
    </source>
</evidence>
<dbReference type="GO" id="GO:0005524">
    <property type="term" value="F:ATP binding"/>
    <property type="evidence" value="ECO:0007669"/>
    <property type="project" value="UniProtKB-UniRule"/>
</dbReference>
<dbReference type="HAMAP" id="MF_00165">
    <property type="entry name" value="Thymidylate_kinase"/>
    <property type="match status" value="1"/>
</dbReference>
<dbReference type="InterPro" id="IPR039430">
    <property type="entry name" value="Thymidylate_kin-like_dom"/>
</dbReference>
<accession>A0A3A1YNQ0</accession>
<evidence type="ECO:0000256" key="8">
    <source>
        <dbReference type="ARBA" id="ARBA00022840"/>
    </source>
</evidence>
<dbReference type="EC" id="2.7.4.9" evidence="2 11"/>
<proteinExistence type="inferred from homology"/>
<comment type="function">
    <text evidence="11">Phosphorylation of dTMP to form dTDP in both de novo and salvage pathways of dTTP synthesis.</text>
</comment>
<dbReference type="GO" id="GO:0006233">
    <property type="term" value="P:dTDP biosynthetic process"/>
    <property type="evidence" value="ECO:0007669"/>
    <property type="project" value="InterPro"/>
</dbReference>
<comment type="catalytic activity">
    <reaction evidence="10 11">
        <text>dTMP + ATP = dTDP + ADP</text>
        <dbReference type="Rhea" id="RHEA:13517"/>
        <dbReference type="ChEBI" id="CHEBI:30616"/>
        <dbReference type="ChEBI" id="CHEBI:58369"/>
        <dbReference type="ChEBI" id="CHEBI:63528"/>
        <dbReference type="ChEBI" id="CHEBI:456216"/>
        <dbReference type="EC" id="2.7.4.9"/>
    </reaction>
</comment>